<sequence>MSKTAPTKICELEHVYKRNGVLFEVNNECTLLAILSSTFKTVHLIAIEHNNGIKLRYQNVIEDVLIIKQKLYVIMLNNFIEYNLPPFDSLKDFNIKGGKTRMFPGLKFIYPLEPTKDGEYNFMYICHETYYTGSPNCQKTNFYETYYLQSNHLFMVGQNSTTVYEKFKGLVYCDIGTPNYHADIRNNKIYKLITANYRGMGFRLLGRDLNLYIDDLSCRKHFEPSIFLFFKNYIVLGDEGGQCKIFDRSLRDMKVDFIATQLIARGENLFYLNSKEVVHIRMRNQYHLPFTRIDKSKVYSEKEDEFDLSDSTYRDFD</sequence>
<dbReference type="Proteomes" id="UP000192639">
    <property type="component" value="Unassembled WGS sequence"/>
</dbReference>
<dbReference type="OrthoDB" id="10668690at2759"/>
<name>A0A1Y1S580_9MICR</name>
<dbReference type="VEuPathDB" id="MicrosporidiaDB:ECANGB1_1963"/>
<proteinExistence type="predicted"/>
<protein>
    <submittedName>
        <fullName evidence="1">Uncharacterized protein</fullName>
    </submittedName>
</protein>
<dbReference type="EMBL" id="LWDP01000065">
    <property type="protein sequence ID" value="ORD93585.1"/>
    <property type="molecule type" value="Genomic_DNA"/>
</dbReference>
<reference evidence="1 2" key="1">
    <citation type="journal article" date="2017" name="Environ. Microbiol.">
        <title>Decay of the glycolytic pathway and adaptation to intranuclear parasitism within Enterocytozoonidae microsporidia.</title>
        <authorList>
            <person name="Wiredu Boakye D."/>
            <person name="Jaroenlak P."/>
            <person name="Prachumwat A."/>
            <person name="Williams T.A."/>
            <person name="Bateman K.S."/>
            <person name="Itsathitphaisarn O."/>
            <person name="Sritunyalucksana K."/>
            <person name="Paszkiewicz K.H."/>
            <person name="Moore K.A."/>
            <person name="Stentiford G.D."/>
            <person name="Williams B.A."/>
        </authorList>
    </citation>
    <scope>NUCLEOTIDE SEQUENCE [LARGE SCALE GENOMIC DNA]</scope>
    <source>
        <strain evidence="1 2">GB1</strain>
    </source>
</reference>
<dbReference type="AlphaFoldDB" id="A0A1Y1S580"/>
<evidence type="ECO:0000313" key="1">
    <source>
        <dbReference type="EMBL" id="ORD93585.1"/>
    </source>
</evidence>
<evidence type="ECO:0000313" key="2">
    <source>
        <dbReference type="Proteomes" id="UP000192639"/>
    </source>
</evidence>
<gene>
    <name evidence="1" type="ORF">ECANGB1_1963</name>
</gene>
<accession>A0A1Y1S580</accession>
<comment type="caution">
    <text evidence="1">The sequence shown here is derived from an EMBL/GenBank/DDBJ whole genome shotgun (WGS) entry which is preliminary data.</text>
</comment>
<keyword evidence="2" id="KW-1185">Reference proteome</keyword>
<organism evidence="1 2">
    <name type="scientific">Enterospora canceri</name>
    <dbReference type="NCBI Taxonomy" id="1081671"/>
    <lineage>
        <taxon>Eukaryota</taxon>
        <taxon>Fungi</taxon>
        <taxon>Fungi incertae sedis</taxon>
        <taxon>Microsporidia</taxon>
        <taxon>Enterocytozoonidae</taxon>
        <taxon>Enterospora</taxon>
    </lineage>
</organism>